<protein>
    <recommendedName>
        <fullName evidence="2">Single-stranded-DNA-specific exonuclease RecJ</fullName>
    </recommendedName>
</protein>
<dbReference type="InterPro" id="IPR001667">
    <property type="entry name" value="DDH_dom"/>
</dbReference>
<evidence type="ECO:0000256" key="1">
    <source>
        <dbReference type="ARBA" id="ARBA00005915"/>
    </source>
</evidence>
<feature type="domain" description="DDH" evidence="6">
    <location>
        <begin position="79"/>
        <end position="226"/>
    </location>
</feature>
<dbReference type="PANTHER" id="PTHR30255:SF2">
    <property type="entry name" value="SINGLE-STRANDED-DNA-SPECIFIC EXONUCLEASE RECJ"/>
    <property type="match status" value="1"/>
</dbReference>
<dbReference type="Gene3D" id="3.10.310.30">
    <property type="match status" value="1"/>
</dbReference>
<dbReference type="InterPro" id="IPR004610">
    <property type="entry name" value="RecJ"/>
</dbReference>
<dbReference type="Gene3D" id="3.90.1640.30">
    <property type="match status" value="1"/>
</dbReference>
<evidence type="ECO:0000256" key="5">
    <source>
        <dbReference type="ARBA" id="ARBA00022839"/>
    </source>
</evidence>
<dbReference type="InterPro" id="IPR041122">
    <property type="entry name" value="RecJ_OB"/>
</dbReference>
<dbReference type="NCBIfam" id="TIGR00644">
    <property type="entry name" value="recJ"/>
    <property type="match status" value="1"/>
</dbReference>
<dbReference type="Pfam" id="PF01368">
    <property type="entry name" value="DHH"/>
    <property type="match status" value="1"/>
</dbReference>
<evidence type="ECO:0000259" key="7">
    <source>
        <dbReference type="Pfam" id="PF02272"/>
    </source>
</evidence>
<dbReference type="InterPro" id="IPR003156">
    <property type="entry name" value="DHHA1_dom"/>
</dbReference>
<proteinExistence type="inferred from homology"/>
<keyword evidence="3" id="KW-0540">Nuclease</keyword>
<gene>
    <name evidence="9" type="primary">recJ</name>
    <name evidence="9" type="ORF">NQX30_00995</name>
</gene>
<name>A0ABT7QJS8_9GAMM</name>
<keyword evidence="10" id="KW-1185">Reference proteome</keyword>
<dbReference type="PANTHER" id="PTHR30255">
    <property type="entry name" value="SINGLE-STRANDED-DNA-SPECIFIC EXONUCLEASE RECJ"/>
    <property type="match status" value="1"/>
</dbReference>
<dbReference type="Pfam" id="PF17768">
    <property type="entry name" value="RecJ_OB"/>
    <property type="match status" value="1"/>
</dbReference>
<evidence type="ECO:0000256" key="2">
    <source>
        <dbReference type="ARBA" id="ARBA00019841"/>
    </source>
</evidence>
<sequence>MNDFTHPKIKIRPVCRILQKKLCDEGLPPITARLLAGRGIDGRKEIIPSLQTLPTPDFLPNIERFCDLMSTAVKNKQPICVVGDYDADGMSATALAVKCLQRMNATVSWTIPERQTHGYGLHPAIVESEAANGSQILLTVDNGINANRAIARAKELGLTVCVTDHHLPGDELPPADCLVNPRLGENHAGQNLAGVGVAFYAMAALRRHLGFDFDMSSYLDLVALGTVADCVKLDAINRALVGGGLARLRTGQVSPPLAALSVYTRSPRHDINCRDISFRLAPRLNAAGRFDKAALGVRFLLANDMTQARRLAAQLDTLNNRRIALMSNTMAEASALLDEHLPAGIVVARDNWLPGVLGLIAGQLCEKHHRPALAFSPHEGYWRGSGRAPKGWQLHNLIKKIATEGGVIPGRFGGHAEAVGVTVENIEKFADVFTRACEEEEMNSRASAWDVDAVPPPEEVTMQAVSDLQKLVWGEGFPPPRFAGEFDISQQRPLKGGHLQLQLQQGNWRLPAICFNRTQLVGNKIAMVFSLVNDRYTSQVSGIIEIIL</sequence>
<evidence type="ECO:0000259" key="6">
    <source>
        <dbReference type="Pfam" id="PF01368"/>
    </source>
</evidence>
<reference evidence="9" key="1">
    <citation type="submission" date="2022-08" db="EMBL/GenBank/DDBJ databases">
        <authorList>
            <person name="Dzunkova M."/>
            <person name="La Clair J."/>
            <person name="Tyml T."/>
            <person name="Doud D."/>
            <person name="Schulz F."/>
            <person name="Piquer S."/>
            <person name="Porcel Sanchis D."/>
            <person name="Osborn A."/>
            <person name="Robinson D."/>
            <person name="Louie K.B."/>
            <person name="Bowen B.P."/>
            <person name="Bowers R."/>
            <person name="Lee J."/>
            <person name="Arnau Llombart V."/>
            <person name="Diaz Villanueva W."/>
            <person name="Gosliner T."/>
            <person name="Northen T."/>
            <person name="Cheng J.-F."/>
            <person name="Burkart M.D."/>
            <person name="Woyke T."/>
        </authorList>
    </citation>
    <scope>NUCLEOTIDE SEQUENCE</scope>
    <source>
        <strain evidence="9">Df01</strain>
    </source>
</reference>
<evidence type="ECO:0000256" key="3">
    <source>
        <dbReference type="ARBA" id="ARBA00022722"/>
    </source>
</evidence>
<reference evidence="9" key="2">
    <citation type="journal article" date="2023" name="Microbiome">
        <title>Synthase-selected sorting approach identifies a beta-lactone synthase in a nudibranch symbiotic bacterium.</title>
        <authorList>
            <person name="Dzunkova M."/>
            <person name="La Clair J.J."/>
            <person name="Tyml T."/>
            <person name="Doud D."/>
            <person name="Schulz F."/>
            <person name="Piquer-Esteban S."/>
            <person name="Porcel Sanchis D."/>
            <person name="Osborn A."/>
            <person name="Robinson D."/>
            <person name="Louie K.B."/>
            <person name="Bowen B.P."/>
            <person name="Bowers R.M."/>
            <person name="Lee J."/>
            <person name="Arnau V."/>
            <person name="Diaz-Villanueva W."/>
            <person name="Stepanauskas R."/>
            <person name="Gosliner T."/>
            <person name="Date S.V."/>
            <person name="Northen T.R."/>
            <person name="Cheng J.F."/>
            <person name="Burkart M.D."/>
            <person name="Woyke T."/>
        </authorList>
    </citation>
    <scope>NUCLEOTIDE SEQUENCE</scope>
    <source>
        <strain evidence="9">Df01</strain>
    </source>
</reference>
<organism evidence="9 10">
    <name type="scientific">Candidatus Doriopsillibacter californiensis</name>
    <dbReference type="NCBI Taxonomy" id="2970740"/>
    <lineage>
        <taxon>Bacteria</taxon>
        <taxon>Pseudomonadati</taxon>
        <taxon>Pseudomonadota</taxon>
        <taxon>Gammaproteobacteria</taxon>
        <taxon>Candidatus Tethybacterales</taxon>
        <taxon>Candidatus Persebacteraceae</taxon>
        <taxon>Candidatus Doriopsillibacter</taxon>
    </lineage>
</organism>
<feature type="domain" description="RecJ OB" evidence="8">
    <location>
        <begin position="451"/>
        <end position="540"/>
    </location>
</feature>
<dbReference type="EMBL" id="JANQAO010000001">
    <property type="protein sequence ID" value="MDM5146965.1"/>
    <property type="molecule type" value="Genomic_DNA"/>
</dbReference>
<evidence type="ECO:0000259" key="8">
    <source>
        <dbReference type="Pfam" id="PF17768"/>
    </source>
</evidence>
<dbReference type="GO" id="GO:0004527">
    <property type="term" value="F:exonuclease activity"/>
    <property type="evidence" value="ECO:0007669"/>
    <property type="project" value="UniProtKB-KW"/>
</dbReference>
<keyword evidence="4" id="KW-0378">Hydrolase</keyword>
<comment type="caution">
    <text evidence="9">The sequence shown here is derived from an EMBL/GenBank/DDBJ whole genome shotgun (WGS) entry which is preliminary data.</text>
</comment>
<dbReference type="InterPro" id="IPR038763">
    <property type="entry name" value="DHH_sf"/>
</dbReference>
<dbReference type="SUPFAM" id="SSF64182">
    <property type="entry name" value="DHH phosphoesterases"/>
    <property type="match status" value="1"/>
</dbReference>
<dbReference type="Pfam" id="PF02272">
    <property type="entry name" value="DHHA1"/>
    <property type="match status" value="1"/>
</dbReference>
<feature type="domain" description="DHHA1" evidence="7">
    <location>
        <begin position="346"/>
        <end position="434"/>
    </location>
</feature>
<keyword evidence="5 9" id="KW-0269">Exonuclease</keyword>
<evidence type="ECO:0000313" key="9">
    <source>
        <dbReference type="EMBL" id="MDM5146965.1"/>
    </source>
</evidence>
<dbReference type="Proteomes" id="UP001168167">
    <property type="component" value="Unassembled WGS sequence"/>
</dbReference>
<accession>A0ABT7QJS8</accession>
<evidence type="ECO:0000256" key="4">
    <source>
        <dbReference type="ARBA" id="ARBA00022801"/>
    </source>
</evidence>
<evidence type="ECO:0000313" key="10">
    <source>
        <dbReference type="Proteomes" id="UP001168167"/>
    </source>
</evidence>
<dbReference type="InterPro" id="IPR051673">
    <property type="entry name" value="SSDNA_exonuclease_RecJ"/>
</dbReference>
<comment type="similarity">
    <text evidence="1">Belongs to the RecJ family.</text>
</comment>